<evidence type="ECO:0000313" key="1">
    <source>
        <dbReference type="EMBL" id="MBO0440171.1"/>
    </source>
</evidence>
<name>A0ABS3GY36_9ENTE</name>
<evidence type="ECO:0008006" key="3">
    <source>
        <dbReference type="Google" id="ProtNLM"/>
    </source>
</evidence>
<dbReference type="RefSeq" id="WP_207112240.1">
    <property type="nucleotide sequence ID" value="NZ_JAFLWD010000015.1"/>
</dbReference>
<sequence>MNHIKRIFLLFPFIILTACSFPIEENIGESDDYSKKDIENAISVVEKEYKEFLSVGRPIVLTLNQETSDRVLKDYSVDLKKDLIVLDSDIRTNLFSDSLSPLSVYKNFYWILEKEEDSFKIIHGGFLN</sequence>
<keyword evidence="2" id="KW-1185">Reference proteome</keyword>
<dbReference type="EMBL" id="JAFLWD010000015">
    <property type="protein sequence ID" value="MBO0440171.1"/>
    <property type="molecule type" value="Genomic_DNA"/>
</dbReference>
<gene>
    <name evidence="1" type="ORF">JZO69_07340</name>
</gene>
<proteinExistence type="predicted"/>
<organism evidence="1 2">
    <name type="scientific">Candidatus Enterococcus ikei</name>
    <dbReference type="NCBI Taxonomy" id="2815326"/>
    <lineage>
        <taxon>Bacteria</taxon>
        <taxon>Bacillati</taxon>
        <taxon>Bacillota</taxon>
        <taxon>Bacilli</taxon>
        <taxon>Lactobacillales</taxon>
        <taxon>Enterococcaceae</taxon>
        <taxon>Enterococcus</taxon>
    </lineage>
</organism>
<protein>
    <recommendedName>
        <fullName evidence="3">Lipoprotein</fullName>
    </recommendedName>
</protein>
<evidence type="ECO:0000313" key="2">
    <source>
        <dbReference type="Proteomes" id="UP000664632"/>
    </source>
</evidence>
<comment type="caution">
    <text evidence="1">The sequence shown here is derived from an EMBL/GenBank/DDBJ whole genome shotgun (WGS) entry which is preliminary data.</text>
</comment>
<dbReference type="PROSITE" id="PS51257">
    <property type="entry name" value="PROKAR_LIPOPROTEIN"/>
    <property type="match status" value="1"/>
</dbReference>
<accession>A0ABS3GY36</accession>
<reference evidence="1 2" key="1">
    <citation type="submission" date="2021-03" db="EMBL/GenBank/DDBJ databases">
        <title>Enterococcal diversity collection.</title>
        <authorList>
            <person name="Gilmore M.S."/>
            <person name="Schwartzman J."/>
            <person name="Van Tyne D."/>
            <person name="Martin M."/>
            <person name="Earl A.M."/>
            <person name="Manson A.L."/>
            <person name="Straub T."/>
            <person name="Salamzade R."/>
            <person name="Saavedra J."/>
            <person name="Lebreton F."/>
            <person name="Prichula J."/>
            <person name="Schaufler K."/>
            <person name="Gaca A."/>
            <person name="Sgardioli B."/>
            <person name="Wagenaar J."/>
            <person name="Strong T."/>
        </authorList>
    </citation>
    <scope>NUCLEOTIDE SEQUENCE [LARGE SCALE GENOMIC DNA]</scope>
    <source>
        <strain evidence="1 2">DIV0869a</strain>
    </source>
</reference>
<dbReference type="Proteomes" id="UP000664632">
    <property type="component" value="Unassembled WGS sequence"/>
</dbReference>